<evidence type="ECO:0000313" key="1">
    <source>
        <dbReference type="EMBL" id="KNC27698.1"/>
    </source>
</evidence>
<protein>
    <submittedName>
        <fullName evidence="1">Uncharacterized protein</fullName>
    </submittedName>
</protein>
<gene>
    <name evidence="1" type="ORF">FF38_10909</name>
</gene>
<dbReference type="Proteomes" id="UP000037069">
    <property type="component" value="Unassembled WGS sequence"/>
</dbReference>
<reference evidence="1 2" key="1">
    <citation type="journal article" date="2015" name="Nat. Commun.">
        <title>Lucilia cuprina genome unlocks parasitic fly biology to underpin future interventions.</title>
        <authorList>
            <person name="Anstead C.A."/>
            <person name="Korhonen P.K."/>
            <person name="Young N.D."/>
            <person name="Hall R.S."/>
            <person name="Jex A.R."/>
            <person name="Murali S.C."/>
            <person name="Hughes D.S."/>
            <person name="Lee S.F."/>
            <person name="Perry T."/>
            <person name="Stroehlein A.J."/>
            <person name="Ansell B.R."/>
            <person name="Breugelmans B."/>
            <person name="Hofmann A."/>
            <person name="Qu J."/>
            <person name="Dugan S."/>
            <person name="Lee S.L."/>
            <person name="Chao H."/>
            <person name="Dinh H."/>
            <person name="Han Y."/>
            <person name="Doddapaneni H.V."/>
            <person name="Worley K.C."/>
            <person name="Muzny D.M."/>
            <person name="Ioannidis P."/>
            <person name="Waterhouse R.M."/>
            <person name="Zdobnov E.M."/>
            <person name="James P.J."/>
            <person name="Bagnall N.H."/>
            <person name="Kotze A.C."/>
            <person name="Gibbs R.A."/>
            <person name="Richards S."/>
            <person name="Batterham P."/>
            <person name="Gasser R.B."/>
        </authorList>
    </citation>
    <scope>NUCLEOTIDE SEQUENCE [LARGE SCALE GENOMIC DNA]</scope>
    <source>
        <strain evidence="1 2">LS</strain>
        <tissue evidence="1">Full body</tissue>
    </source>
</reference>
<comment type="caution">
    <text evidence="1">The sequence shown here is derived from an EMBL/GenBank/DDBJ whole genome shotgun (WGS) entry which is preliminary data.</text>
</comment>
<evidence type="ECO:0000313" key="2">
    <source>
        <dbReference type="Proteomes" id="UP000037069"/>
    </source>
</evidence>
<name>A0A0L0C5M8_LUCCU</name>
<dbReference type="EMBL" id="JRES01000862">
    <property type="protein sequence ID" value="KNC27698.1"/>
    <property type="molecule type" value="Genomic_DNA"/>
</dbReference>
<sequence>MVKGSKFLISASIRFIKSCVVALDYFIYSKLIGLQKAMDTGVEFFQISSKLVDGESSAYFRIFNGTSDVINTLLYSEDDSLVWSEEKSDAILKAVFSSRAPSPITAFRSVISIGDDIMLFFFSFILSYDVSETSSLDKVSSEVDNLFPFDFELKSSYCLQGAPTVDTQIATSTHTEHSSVLYQLIL</sequence>
<dbReference type="AlphaFoldDB" id="A0A0L0C5M8"/>
<keyword evidence="2" id="KW-1185">Reference proteome</keyword>
<organism evidence="1 2">
    <name type="scientific">Lucilia cuprina</name>
    <name type="common">Green bottle fly</name>
    <name type="synonym">Australian sheep blowfly</name>
    <dbReference type="NCBI Taxonomy" id="7375"/>
    <lineage>
        <taxon>Eukaryota</taxon>
        <taxon>Metazoa</taxon>
        <taxon>Ecdysozoa</taxon>
        <taxon>Arthropoda</taxon>
        <taxon>Hexapoda</taxon>
        <taxon>Insecta</taxon>
        <taxon>Pterygota</taxon>
        <taxon>Neoptera</taxon>
        <taxon>Endopterygota</taxon>
        <taxon>Diptera</taxon>
        <taxon>Brachycera</taxon>
        <taxon>Muscomorpha</taxon>
        <taxon>Oestroidea</taxon>
        <taxon>Calliphoridae</taxon>
        <taxon>Luciliinae</taxon>
        <taxon>Lucilia</taxon>
    </lineage>
</organism>
<proteinExistence type="predicted"/>
<accession>A0A0L0C5M8</accession>